<feature type="coiled-coil region" evidence="6">
    <location>
        <begin position="152"/>
        <end position="221"/>
    </location>
</feature>
<feature type="signal peptide" evidence="7">
    <location>
        <begin position="1"/>
        <end position="24"/>
    </location>
</feature>
<dbReference type="AlphaFoldDB" id="A0A919S0D5"/>
<keyword evidence="6" id="KW-0175">Coiled coil</keyword>
<keyword evidence="3 7" id="KW-0732">Signal</keyword>
<dbReference type="InterPro" id="IPR057309">
    <property type="entry name" value="PcsB_CC"/>
</dbReference>
<dbReference type="InterPro" id="IPR000064">
    <property type="entry name" value="NLP_P60_dom"/>
</dbReference>
<evidence type="ECO:0000256" key="3">
    <source>
        <dbReference type="ARBA" id="ARBA00022729"/>
    </source>
</evidence>
<keyword evidence="2" id="KW-0645">Protease</keyword>
<evidence type="ECO:0000256" key="1">
    <source>
        <dbReference type="ARBA" id="ARBA00007074"/>
    </source>
</evidence>
<comment type="caution">
    <text evidence="9">The sequence shown here is derived from an EMBL/GenBank/DDBJ whole genome shotgun (WGS) entry which is preliminary data.</text>
</comment>
<dbReference type="EMBL" id="BOPZ01000005">
    <property type="protein sequence ID" value="GIM28298.1"/>
    <property type="molecule type" value="Genomic_DNA"/>
</dbReference>
<evidence type="ECO:0000256" key="5">
    <source>
        <dbReference type="ARBA" id="ARBA00022807"/>
    </source>
</evidence>
<comment type="similarity">
    <text evidence="1">Belongs to the peptidase C40 family.</text>
</comment>
<accession>A0A919S0D5</accession>
<dbReference type="Gene3D" id="3.90.1720.10">
    <property type="entry name" value="endopeptidase domain like (from Nostoc punctiforme)"/>
    <property type="match status" value="1"/>
</dbReference>
<dbReference type="Gene3D" id="6.10.250.3150">
    <property type="match status" value="1"/>
</dbReference>
<name>A0A919S0D5_9CLOT</name>
<dbReference type="Pfam" id="PF00877">
    <property type="entry name" value="NLPC_P60"/>
    <property type="match status" value="1"/>
</dbReference>
<dbReference type="GO" id="GO:0006508">
    <property type="term" value="P:proteolysis"/>
    <property type="evidence" value="ECO:0007669"/>
    <property type="project" value="UniProtKB-KW"/>
</dbReference>
<organism evidence="9 10">
    <name type="scientific">Clostridium polyendosporum</name>
    <dbReference type="NCBI Taxonomy" id="69208"/>
    <lineage>
        <taxon>Bacteria</taxon>
        <taxon>Bacillati</taxon>
        <taxon>Bacillota</taxon>
        <taxon>Clostridia</taxon>
        <taxon>Eubacteriales</taxon>
        <taxon>Clostridiaceae</taxon>
        <taxon>Clostridium</taxon>
    </lineage>
</organism>
<dbReference type="Pfam" id="PF24568">
    <property type="entry name" value="CC_PcsB"/>
    <property type="match status" value="1"/>
</dbReference>
<sequence length="418" mass="46211">MMKRAISTLIALSVVIGTGVQAFAEPITEAQQKQIQENRDKYADVNSKIDDLTSKIDDLDDQIQPLVIKIDKNNDDIKKAKGEIDSTEKAINKARKELQDKEKVFGERIRAIYKSGGQESYLALLLSSKNMNDLVSKMQAVGKIMSIDKKIITELNNKKKELDDKVKELQAKNEELEKLNKETQTQLDELNKKKDEQLKLVAQLKEEQKKALSNLTESERVLIEYPISIINNSDSSIEDLRNARKMLDAARVKVVSSVIEKQIQDYDSKAVNLIEEKKKAKTTSTFVPSRGAVPASSAPAPSASASSVVSYAYQFLGTPYVWGATGPSTFDCSGFTSYVYRKFGVNIGRTTYDQVTVGTPVSRGELQPGDLVFERGSASAPQHVGIYVGGGQIIHAPRTGDVVKVGPIYDYVAARRVN</sequence>
<keyword evidence="4" id="KW-0378">Hydrolase</keyword>
<feature type="domain" description="NlpC/P60" evidence="8">
    <location>
        <begin position="302"/>
        <end position="418"/>
    </location>
</feature>
<feature type="chain" id="PRO_5037369613" description="NlpC/P60 domain-containing protein" evidence="7">
    <location>
        <begin position="25"/>
        <end position="418"/>
    </location>
</feature>
<feature type="coiled-coil region" evidence="6">
    <location>
        <begin position="35"/>
        <end position="104"/>
    </location>
</feature>
<evidence type="ECO:0000313" key="10">
    <source>
        <dbReference type="Proteomes" id="UP000679179"/>
    </source>
</evidence>
<dbReference type="RefSeq" id="WP_212903034.1">
    <property type="nucleotide sequence ID" value="NZ_BOPZ01000005.1"/>
</dbReference>
<evidence type="ECO:0000259" key="8">
    <source>
        <dbReference type="PROSITE" id="PS51935"/>
    </source>
</evidence>
<keyword evidence="10" id="KW-1185">Reference proteome</keyword>
<dbReference type="Proteomes" id="UP000679179">
    <property type="component" value="Unassembled WGS sequence"/>
</dbReference>
<evidence type="ECO:0000256" key="7">
    <source>
        <dbReference type="SAM" id="SignalP"/>
    </source>
</evidence>
<dbReference type="PANTHER" id="PTHR47053:SF1">
    <property type="entry name" value="MUREIN DD-ENDOPEPTIDASE MEPH-RELATED"/>
    <property type="match status" value="1"/>
</dbReference>
<proteinExistence type="inferred from homology"/>
<dbReference type="PROSITE" id="PS51935">
    <property type="entry name" value="NLPC_P60"/>
    <property type="match status" value="1"/>
</dbReference>
<reference evidence="9" key="1">
    <citation type="submission" date="2021-03" db="EMBL/GenBank/DDBJ databases">
        <title>Taxonomic study of Clostridium polyendosporum from meadow-gley soil under rice.</title>
        <authorList>
            <person name="Kobayashi H."/>
            <person name="Tanizawa Y."/>
            <person name="Yagura M."/>
        </authorList>
    </citation>
    <scope>NUCLEOTIDE SEQUENCE</scope>
    <source>
        <strain evidence="9">JCM 30710</strain>
    </source>
</reference>
<evidence type="ECO:0000256" key="2">
    <source>
        <dbReference type="ARBA" id="ARBA00022670"/>
    </source>
</evidence>
<evidence type="ECO:0000256" key="4">
    <source>
        <dbReference type="ARBA" id="ARBA00022801"/>
    </source>
</evidence>
<dbReference type="GO" id="GO:0008234">
    <property type="term" value="F:cysteine-type peptidase activity"/>
    <property type="evidence" value="ECO:0007669"/>
    <property type="project" value="UniProtKB-KW"/>
</dbReference>
<keyword evidence="5" id="KW-0788">Thiol protease</keyword>
<dbReference type="InterPro" id="IPR038765">
    <property type="entry name" value="Papain-like_cys_pep_sf"/>
</dbReference>
<protein>
    <recommendedName>
        <fullName evidence="8">NlpC/P60 domain-containing protein</fullName>
    </recommendedName>
</protein>
<evidence type="ECO:0000313" key="9">
    <source>
        <dbReference type="EMBL" id="GIM28298.1"/>
    </source>
</evidence>
<evidence type="ECO:0000256" key="6">
    <source>
        <dbReference type="SAM" id="Coils"/>
    </source>
</evidence>
<dbReference type="SUPFAM" id="SSF54001">
    <property type="entry name" value="Cysteine proteinases"/>
    <property type="match status" value="1"/>
</dbReference>
<gene>
    <name evidence="9" type="ORF">CPJCM30710_09640</name>
</gene>
<dbReference type="InterPro" id="IPR051202">
    <property type="entry name" value="Peptidase_C40"/>
</dbReference>
<dbReference type="PANTHER" id="PTHR47053">
    <property type="entry name" value="MUREIN DD-ENDOPEPTIDASE MEPH-RELATED"/>
    <property type="match status" value="1"/>
</dbReference>